<evidence type="ECO:0000313" key="3">
    <source>
        <dbReference type="Proteomes" id="UP000193827"/>
    </source>
</evidence>
<dbReference type="AlphaFoldDB" id="A0A1Y5SSS9"/>
<organism evidence="2 3">
    <name type="scientific">Roseovarius litorisediminis</name>
    <dbReference type="NCBI Taxonomy" id="1312363"/>
    <lineage>
        <taxon>Bacteria</taxon>
        <taxon>Pseudomonadati</taxon>
        <taxon>Pseudomonadota</taxon>
        <taxon>Alphaproteobacteria</taxon>
        <taxon>Rhodobacterales</taxon>
        <taxon>Roseobacteraceae</taxon>
        <taxon>Roseovarius</taxon>
    </lineage>
</organism>
<proteinExistence type="predicted"/>
<dbReference type="Pfam" id="PF04264">
    <property type="entry name" value="YceI"/>
    <property type="match status" value="1"/>
</dbReference>
<keyword evidence="3" id="KW-1185">Reference proteome</keyword>
<dbReference type="EMBL" id="FWFL01000006">
    <property type="protein sequence ID" value="SLN47596.1"/>
    <property type="molecule type" value="Genomic_DNA"/>
</dbReference>
<dbReference type="SUPFAM" id="SSF101874">
    <property type="entry name" value="YceI-like"/>
    <property type="match status" value="1"/>
</dbReference>
<gene>
    <name evidence="2" type="ORF">PEL8287_02438</name>
</gene>
<dbReference type="OrthoDB" id="9811006at2"/>
<sequence>MRSLTIILCLVASLADAKPQQYRLDTARSQVGFSYIFGGTPKDGTMPVKSANMMIDLDNVPDSQVSVALDARATRAGFFFATQAVKSPEVLFTDRFPEIRFRSTRITGDLSGATVVGQLTVRGVTRPVTLQAGLYRQRGTELGDRSRLTILLTGSISRAAFGAGGYGRYVDDQIDLRILARIQK</sequence>
<evidence type="ECO:0000313" key="2">
    <source>
        <dbReference type="EMBL" id="SLN47596.1"/>
    </source>
</evidence>
<feature type="domain" description="Lipid/polyisoprenoid-binding YceI-like" evidence="1">
    <location>
        <begin position="21"/>
        <end position="183"/>
    </location>
</feature>
<dbReference type="InterPro" id="IPR036761">
    <property type="entry name" value="TTHA0802/YceI-like_sf"/>
</dbReference>
<accession>A0A1Y5SSS9</accession>
<name>A0A1Y5SSS9_9RHOB</name>
<dbReference type="RefSeq" id="WP_085892665.1">
    <property type="nucleotide sequence ID" value="NZ_FWFL01000006.1"/>
</dbReference>
<protein>
    <recommendedName>
        <fullName evidence="1">Lipid/polyisoprenoid-binding YceI-like domain-containing protein</fullName>
    </recommendedName>
</protein>
<dbReference type="PANTHER" id="PTHR34406">
    <property type="entry name" value="PROTEIN YCEI"/>
    <property type="match status" value="1"/>
</dbReference>
<dbReference type="InterPro" id="IPR007372">
    <property type="entry name" value="Lipid/polyisoprenoid-bd_YceI"/>
</dbReference>
<reference evidence="2 3" key="1">
    <citation type="submission" date="2017-03" db="EMBL/GenBank/DDBJ databases">
        <authorList>
            <person name="Afonso C.L."/>
            <person name="Miller P.J."/>
            <person name="Scott M.A."/>
            <person name="Spackman E."/>
            <person name="Goraichik I."/>
            <person name="Dimitrov K.M."/>
            <person name="Suarez D.L."/>
            <person name="Swayne D.E."/>
        </authorList>
    </citation>
    <scope>NUCLEOTIDE SEQUENCE [LARGE SCALE GENOMIC DNA]</scope>
    <source>
        <strain evidence="2 3">CECT 8287</strain>
    </source>
</reference>
<evidence type="ECO:0000259" key="1">
    <source>
        <dbReference type="SMART" id="SM00867"/>
    </source>
</evidence>
<dbReference type="PANTHER" id="PTHR34406:SF1">
    <property type="entry name" value="PROTEIN YCEI"/>
    <property type="match status" value="1"/>
</dbReference>
<dbReference type="SMART" id="SM00867">
    <property type="entry name" value="YceI"/>
    <property type="match status" value="1"/>
</dbReference>
<dbReference type="Gene3D" id="2.40.128.110">
    <property type="entry name" value="Lipid/polyisoprenoid-binding, YceI-like"/>
    <property type="match status" value="1"/>
</dbReference>
<dbReference type="Proteomes" id="UP000193827">
    <property type="component" value="Unassembled WGS sequence"/>
</dbReference>